<organism evidence="12 13">
    <name type="scientific">Nosema bombycis (strain CQ1 / CVCC 102059)</name>
    <name type="common">Microsporidian parasite</name>
    <name type="synonym">Pebrine of silkworm</name>
    <dbReference type="NCBI Taxonomy" id="578461"/>
    <lineage>
        <taxon>Eukaryota</taxon>
        <taxon>Fungi</taxon>
        <taxon>Fungi incertae sedis</taxon>
        <taxon>Microsporidia</taxon>
        <taxon>Nosematidae</taxon>
        <taxon>Nosema</taxon>
    </lineage>
</organism>
<dbReference type="PROSITE" id="PS51684">
    <property type="entry name" value="SAM_MT_TRM5_TYW2"/>
    <property type="match status" value="1"/>
</dbReference>
<reference evidence="12 13" key="1">
    <citation type="journal article" date="2013" name="BMC Genomics">
        <title>Comparative genomics of parasitic silkworm microsporidia reveal an association between genome expansion and host adaptation.</title>
        <authorList>
            <person name="Pan G."/>
            <person name="Xu J."/>
            <person name="Li T."/>
            <person name="Xia Q."/>
            <person name="Liu S.L."/>
            <person name="Zhang G."/>
            <person name="Li S."/>
            <person name="Li C."/>
            <person name="Liu H."/>
            <person name="Yang L."/>
            <person name="Liu T."/>
            <person name="Zhang X."/>
            <person name="Wu Z."/>
            <person name="Fan W."/>
            <person name="Dang X."/>
            <person name="Xiang H."/>
            <person name="Tao M."/>
            <person name="Li Y."/>
            <person name="Hu J."/>
            <person name="Li Z."/>
            <person name="Lin L."/>
            <person name="Luo J."/>
            <person name="Geng L."/>
            <person name="Wang L."/>
            <person name="Long M."/>
            <person name="Wan Y."/>
            <person name="He N."/>
            <person name="Zhang Z."/>
            <person name="Lu C."/>
            <person name="Keeling P.J."/>
            <person name="Wang J."/>
            <person name="Xiang Z."/>
            <person name="Zhou Z."/>
        </authorList>
    </citation>
    <scope>NUCLEOTIDE SEQUENCE [LARGE SCALE GENOMIC DNA]</scope>
    <source>
        <strain evidence="13">CQ1 / CVCC 102059</strain>
    </source>
</reference>
<dbReference type="InterPro" id="IPR056743">
    <property type="entry name" value="TRM5-TYW2-like_MTfase"/>
</dbReference>
<dbReference type="EC" id="2.1.1.228" evidence="10"/>
<evidence type="ECO:0000313" key="13">
    <source>
        <dbReference type="Proteomes" id="UP000016927"/>
    </source>
</evidence>
<dbReference type="Gene3D" id="3.40.50.150">
    <property type="entry name" value="Vaccinia Virus protein VP39"/>
    <property type="match status" value="1"/>
</dbReference>
<evidence type="ECO:0000256" key="5">
    <source>
        <dbReference type="ARBA" id="ARBA00022691"/>
    </source>
</evidence>
<dbReference type="CDD" id="cd02440">
    <property type="entry name" value="AdoMet_MTases"/>
    <property type="match status" value="1"/>
</dbReference>
<comment type="subunit">
    <text evidence="10">Monomer.</text>
</comment>
<comment type="function">
    <text evidence="10">Specifically methylates the N1 position of guanosine-37 in various cytoplasmic and mitochondrial tRNAs. Methylation is not dependent on the nature of the nucleoside 5' of the target nucleoside. This is the first step in the biosynthesis of wybutosine (yW), a modified base adjacent to the anticodon of tRNAs and required for accurate decoding.</text>
</comment>
<keyword evidence="2 10" id="KW-0963">Cytoplasm</keyword>
<evidence type="ECO:0000256" key="10">
    <source>
        <dbReference type="HAMAP-Rule" id="MF_03152"/>
    </source>
</evidence>
<keyword evidence="8 10" id="KW-0539">Nucleus</keyword>
<dbReference type="GO" id="GO:0070901">
    <property type="term" value="P:mitochondrial tRNA methylation"/>
    <property type="evidence" value="ECO:0007669"/>
    <property type="project" value="UniProtKB-ARBA"/>
</dbReference>
<evidence type="ECO:0000256" key="7">
    <source>
        <dbReference type="ARBA" id="ARBA00023128"/>
    </source>
</evidence>
<accession>R0M6K7</accession>
<protein>
    <recommendedName>
        <fullName evidence="10">tRNA (guanine(37)-N1)-methyltransferase</fullName>
        <ecNumber evidence="10">2.1.1.228</ecNumber>
    </recommendedName>
    <alternativeName>
        <fullName evidence="10">M1G-methyltransferase</fullName>
    </alternativeName>
    <alternativeName>
        <fullName evidence="10">tRNA [GM37] methyltransferase</fullName>
    </alternativeName>
    <alternativeName>
        <fullName evidence="10">tRNA methyltransferase 5</fullName>
    </alternativeName>
</protein>
<keyword evidence="4 10" id="KW-0808">Transferase</keyword>
<gene>
    <name evidence="10 12" type="primary">TRM5</name>
    <name evidence="12" type="ORF">NBO_64g0025</name>
</gene>
<dbReference type="GO" id="GO:0005634">
    <property type="term" value="C:nucleus"/>
    <property type="evidence" value="ECO:0007669"/>
    <property type="project" value="UniProtKB-SubCell"/>
</dbReference>
<keyword evidence="5 10" id="KW-0949">S-adenosyl-L-methionine</keyword>
<evidence type="ECO:0000259" key="11">
    <source>
        <dbReference type="PROSITE" id="PS51684"/>
    </source>
</evidence>
<dbReference type="VEuPathDB" id="MicrosporidiaDB:NBO_64g0025"/>
<evidence type="ECO:0000256" key="6">
    <source>
        <dbReference type="ARBA" id="ARBA00022694"/>
    </source>
</evidence>
<evidence type="ECO:0000256" key="8">
    <source>
        <dbReference type="ARBA" id="ARBA00023242"/>
    </source>
</evidence>
<comment type="subcellular location">
    <subcellularLocation>
        <location evidence="10">Mitochondrion matrix</location>
    </subcellularLocation>
    <subcellularLocation>
        <location evidence="10">Nucleus</location>
    </subcellularLocation>
    <subcellularLocation>
        <location evidence="10">Cytoplasm</location>
    </subcellularLocation>
    <text evidence="10">Predominantly in the mitochondria and in the nucleus.</text>
</comment>
<sequence length="409" mass="47911">MKYFLGETIEVFGIPVNENDLKQKLNDHKDVLLKLERIPTIINLKKNTKGLKILSQHSTSHIILVKNICKDAFPVKIHKDFDFYSAHDILSVYFSNPPSSFETVGNVIHLNLKEEFLPYKYLIGRILYEKTSLLVINKVGKINNTYRNFDFEVIGDNWLDLNKLNELSKSKESFIEEDSKTFTIKYKPGDFKPVEINFLNQETLSKKILKSYENILVDEISLDKLETVHFENGLKFVVDIKNCYWCSKLQEERRLLLQKLNKGEVFCDVFCGVGPMALPALKKGCFVICNDLNPEAVRCLKESVARNKLDHSRIKIYNLDAVEFLDQVRDLKIDHFFFNLPEHSLEYLKYLKAITYPFEVHCYFFCNDNWNVLNYIFEITGDHFKEDQVSFVRKVSPSKNMYKLNYSKN</sequence>
<evidence type="ECO:0000256" key="3">
    <source>
        <dbReference type="ARBA" id="ARBA00022603"/>
    </source>
</evidence>
<dbReference type="OMA" id="VGSHSQF"/>
<keyword evidence="7 10" id="KW-0496">Mitochondrion</keyword>
<keyword evidence="6 10" id="KW-0819">tRNA processing</keyword>
<evidence type="ECO:0000256" key="1">
    <source>
        <dbReference type="ARBA" id="ARBA00009775"/>
    </source>
</evidence>
<dbReference type="HOGENOM" id="CLU_022610_2_0_1"/>
<comment type="similarity">
    <text evidence="1">Belongs to the class I-like SAM-binding methyltransferase superfamily. TRM5/TYW2 family.</text>
</comment>
<dbReference type="STRING" id="578461.R0M6K7"/>
<dbReference type="SUPFAM" id="SSF53335">
    <property type="entry name" value="S-adenosyl-L-methionine-dependent methyltransferases"/>
    <property type="match status" value="1"/>
</dbReference>
<feature type="binding site" evidence="10">
    <location>
        <position position="253"/>
    </location>
    <ligand>
        <name>S-adenosyl-L-methionine</name>
        <dbReference type="ChEBI" id="CHEBI:59789"/>
    </ligand>
</feature>
<evidence type="ECO:0000256" key="9">
    <source>
        <dbReference type="ARBA" id="ARBA00047783"/>
    </source>
</evidence>
<comment type="similarity">
    <text evidence="10">Belongs to the TRM5 / TYW2 family.</text>
</comment>
<dbReference type="Gene3D" id="3.30.300.110">
    <property type="entry name" value="Met-10+ protein-like domains"/>
    <property type="match status" value="1"/>
</dbReference>
<feature type="binding site" evidence="10">
    <location>
        <begin position="291"/>
        <end position="292"/>
    </location>
    <ligand>
        <name>S-adenosyl-L-methionine</name>
        <dbReference type="ChEBI" id="CHEBI:59789"/>
    </ligand>
</feature>
<dbReference type="Proteomes" id="UP000016927">
    <property type="component" value="Unassembled WGS sequence"/>
</dbReference>
<dbReference type="InterPro" id="IPR025792">
    <property type="entry name" value="tRNA_Gua_MeTrfase_euk"/>
</dbReference>
<feature type="domain" description="SAM-dependent methyltransferase TRM5/TYW2-type" evidence="11">
    <location>
        <begin position="101"/>
        <end position="409"/>
    </location>
</feature>
<dbReference type="AlphaFoldDB" id="R0M6K7"/>
<evidence type="ECO:0000256" key="4">
    <source>
        <dbReference type="ARBA" id="ARBA00022679"/>
    </source>
</evidence>
<dbReference type="InterPro" id="IPR056744">
    <property type="entry name" value="TRM5/TYW2-like_N"/>
</dbReference>
<keyword evidence="13" id="KW-1185">Reference proteome</keyword>
<dbReference type="Pfam" id="PF25133">
    <property type="entry name" value="TYW2_N_2"/>
    <property type="match status" value="1"/>
</dbReference>
<proteinExistence type="inferred from homology"/>
<dbReference type="EMBL" id="KB908972">
    <property type="protein sequence ID" value="EOB13644.1"/>
    <property type="molecule type" value="Genomic_DNA"/>
</dbReference>
<dbReference type="InterPro" id="IPR029063">
    <property type="entry name" value="SAM-dependent_MTases_sf"/>
</dbReference>
<dbReference type="PANTHER" id="PTHR23245">
    <property type="entry name" value="TRNA METHYLTRANSFERASE"/>
    <property type="match status" value="1"/>
</dbReference>
<dbReference type="InterPro" id="IPR030382">
    <property type="entry name" value="MeTrfase_TRM5/TYW2"/>
</dbReference>
<dbReference type="GO" id="GO:0052906">
    <property type="term" value="F:tRNA (guanine(37)-N1)-methyltransferase activity"/>
    <property type="evidence" value="ECO:0007669"/>
    <property type="project" value="UniProtKB-UniRule"/>
</dbReference>
<evidence type="ECO:0000256" key="2">
    <source>
        <dbReference type="ARBA" id="ARBA00022490"/>
    </source>
</evidence>
<keyword evidence="3 10" id="KW-0489">Methyltransferase</keyword>
<feature type="binding site" evidence="10">
    <location>
        <begin position="320"/>
        <end position="321"/>
    </location>
    <ligand>
        <name>S-adenosyl-L-methionine</name>
        <dbReference type="ChEBI" id="CHEBI:59789"/>
    </ligand>
</feature>
<dbReference type="PANTHER" id="PTHR23245:SF36">
    <property type="entry name" value="TRNA (GUANINE(37)-N1)-METHYLTRANSFERASE"/>
    <property type="match status" value="1"/>
</dbReference>
<evidence type="ECO:0000313" key="12">
    <source>
        <dbReference type="EMBL" id="EOB13644.1"/>
    </source>
</evidence>
<dbReference type="GO" id="GO:0005759">
    <property type="term" value="C:mitochondrial matrix"/>
    <property type="evidence" value="ECO:0007669"/>
    <property type="project" value="UniProtKB-SubCell"/>
</dbReference>
<dbReference type="FunFam" id="3.30.300.110:FF:000001">
    <property type="entry name" value="tRNA (guanine(37)-N1)-methyltransferase"/>
    <property type="match status" value="1"/>
</dbReference>
<dbReference type="OrthoDB" id="408788at2759"/>
<comment type="catalytic activity">
    <reaction evidence="9 10">
        <text>guanosine(37) in tRNA + S-adenosyl-L-methionine = N(1)-methylguanosine(37) in tRNA + S-adenosyl-L-homocysteine + H(+)</text>
        <dbReference type="Rhea" id="RHEA:36899"/>
        <dbReference type="Rhea" id="RHEA-COMP:10145"/>
        <dbReference type="Rhea" id="RHEA-COMP:10147"/>
        <dbReference type="ChEBI" id="CHEBI:15378"/>
        <dbReference type="ChEBI" id="CHEBI:57856"/>
        <dbReference type="ChEBI" id="CHEBI:59789"/>
        <dbReference type="ChEBI" id="CHEBI:73542"/>
        <dbReference type="ChEBI" id="CHEBI:74269"/>
        <dbReference type="EC" id="2.1.1.228"/>
    </reaction>
</comment>
<dbReference type="GO" id="GO:0002939">
    <property type="term" value="P:tRNA N1-guanine methylation"/>
    <property type="evidence" value="ECO:0007669"/>
    <property type="project" value="TreeGrafter"/>
</dbReference>
<dbReference type="Pfam" id="PF02475">
    <property type="entry name" value="TRM5-TYW2_MTfase"/>
    <property type="match status" value="1"/>
</dbReference>
<feature type="binding site" evidence="10">
    <location>
        <position position="339"/>
    </location>
    <ligand>
        <name>S-adenosyl-L-methionine</name>
        <dbReference type="ChEBI" id="CHEBI:59789"/>
    </ligand>
</feature>
<name>R0M6K7_NOSB1</name>
<dbReference type="HAMAP" id="MF_03152">
    <property type="entry name" value="TRM5"/>
    <property type="match status" value="1"/>
</dbReference>